<organism evidence="3 4">
    <name type="scientific">Carnegiea gigantea</name>
    <dbReference type="NCBI Taxonomy" id="171969"/>
    <lineage>
        <taxon>Eukaryota</taxon>
        <taxon>Viridiplantae</taxon>
        <taxon>Streptophyta</taxon>
        <taxon>Embryophyta</taxon>
        <taxon>Tracheophyta</taxon>
        <taxon>Spermatophyta</taxon>
        <taxon>Magnoliopsida</taxon>
        <taxon>eudicotyledons</taxon>
        <taxon>Gunneridae</taxon>
        <taxon>Pentapetalae</taxon>
        <taxon>Caryophyllales</taxon>
        <taxon>Cactineae</taxon>
        <taxon>Cactaceae</taxon>
        <taxon>Cactoideae</taxon>
        <taxon>Echinocereeae</taxon>
        <taxon>Carnegiea</taxon>
    </lineage>
</organism>
<keyword evidence="2" id="KW-1133">Transmembrane helix</keyword>
<reference evidence="3" key="1">
    <citation type="submission" date="2022-04" db="EMBL/GenBank/DDBJ databases">
        <title>Carnegiea gigantea Genome sequencing and assembly v2.</title>
        <authorList>
            <person name="Copetti D."/>
            <person name="Sanderson M.J."/>
            <person name="Burquez A."/>
            <person name="Wojciechowski M.F."/>
        </authorList>
    </citation>
    <scope>NUCLEOTIDE SEQUENCE</scope>
    <source>
        <strain evidence="3">SGP5-SGP5p</strain>
        <tissue evidence="3">Aerial part</tissue>
    </source>
</reference>
<dbReference type="AlphaFoldDB" id="A0A9Q1QQ42"/>
<evidence type="ECO:0000256" key="1">
    <source>
        <dbReference type="SAM" id="Coils"/>
    </source>
</evidence>
<evidence type="ECO:0000313" key="3">
    <source>
        <dbReference type="EMBL" id="KAJ8451093.1"/>
    </source>
</evidence>
<name>A0A9Q1QQ42_9CARY</name>
<sequence length="300" mass="32704">MASALDPSITLSLQPKTLIGISCPRKCTSNIITKSFPSPKSMAMVVRCSSATSDGGLKDALSAMVDKRVEELLGREENKGLLDKLNQASQRVEIARQQLADIQRQEIEAQQMRLYIKQLESKAAEIAEFEKEVLEARAMVEEAERSLSMAMETEGNAINRDEERWESVKAASISALVGTLAGLPIYLTKVPASPELLLQLGVTFASCALFGVTFRYAVRRDLDNIQLKTGTSAAFAFVKGLATLTGGRALELDSASFLAHALDGALFVSQDLFVFIFAAVSLDFCFKTRIVSPFPIRSLD</sequence>
<keyword evidence="2" id="KW-0812">Transmembrane</keyword>
<dbReference type="PANTHER" id="PTHR36383:SF1">
    <property type="entry name" value="PROTEIN, PUTATIVE-RELATED"/>
    <property type="match status" value="1"/>
</dbReference>
<protein>
    <submittedName>
        <fullName evidence="3">Uncharacterized protein</fullName>
    </submittedName>
</protein>
<feature type="transmembrane region" description="Helical" evidence="2">
    <location>
        <begin position="196"/>
        <end position="218"/>
    </location>
</feature>
<accession>A0A9Q1QQ42</accession>
<dbReference type="OrthoDB" id="198474at2759"/>
<comment type="caution">
    <text evidence="3">The sequence shown here is derived from an EMBL/GenBank/DDBJ whole genome shotgun (WGS) entry which is preliminary data.</text>
</comment>
<keyword evidence="1" id="KW-0175">Coiled coil</keyword>
<evidence type="ECO:0000313" key="4">
    <source>
        <dbReference type="Proteomes" id="UP001153076"/>
    </source>
</evidence>
<feature type="coiled-coil region" evidence="1">
    <location>
        <begin position="78"/>
        <end position="146"/>
    </location>
</feature>
<evidence type="ECO:0000256" key="2">
    <source>
        <dbReference type="SAM" id="Phobius"/>
    </source>
</evidence>
<proteinExistence type="predicted"/>
<keyword evidence="2" id="KW-0472">Membrane</keyword>
<dbReference type="PANTHER" id="PTHR36383">
    <property type="entry name" value="OS09G0529350 PROTEIN"/>
    <property type="match status" value="1"/>
</dbReference>
<dbReference type="Proteomes" id="UP001153076">
    <property type="component" value="Unassembled WGS sequence"/>
</dbReference>
<gene>
    <name evidence="3" type="ORF">Cgig2_026902</name>
</gene>
<keyword evidence="4" id="KW-1185">Reference proteome</keyword>
<dbReference type="EMBL" id="JAKOGI010000011">
    <property type="protein sequence ID" value="KAJ8451093.1"/>
    <property type="molecule type" value="Genomic_DNA"/>
</dbReference>